<dbReference type="Gene3D" id="2.40.170.20">
    <property type="entry name" value="TonB-dependent receptor, beta-barrel domain"/>
    <property type="match status" value="1"/>
</dbReference>
<keyword evidence="6 7" id="KW-0998">Cell outer membrane</keyword>
<keyword evidence="10" id="KW-1185">Reference proteome</keyword>
<comment type="caution">
    <text evidence="9">The sequence shown here is derived from an EMBL/GenBank/DDBJ whole genome shotgun (WGS) entry which is preliminary data.</text>
</comment>
<name>A0A4Q7N672_9BACT</name>
<dbReference type="SUPFAM" id="SSF56935">
    <property type="entry name" value="Porins"/>
    <property type="match status" value="1"/>
</dbReference>
<comment type="similarity">
    <text evidence="7">Belongs to the TonB-dependent receptor family.</text>
</comment>
<evidence type="ECO:0000256" key="4">
    <source>
        <dbReference type="ARBA" id="ARBA00022692"/>
    </source>
</evidence>
<reference evidence="9 10" key="1">
    <citation type="submission" date="2019-02" db="EMBL/GenBank/DDBJ databases">
        <title>Genomic Encyclopedia of Type Strains, Phase IV (KMG-IV): sequencing the most valuable type-strain genomes for metagenomic binning, comparative biology and taxonomic classification.</title>
        <authorList>
            <person name="Goeker M."/>
        </authorList>
    </citation>
    <scope>NUCLEOTIDE SEQUENCE [LARGE SCALE GENOMIC DNA]</scope>
    <source>
        <strain evidence="9 10">DSM 18116</strain>
    </source>
</reference>
<dbReference type="NCBIfam" id="TIGR04056">
    <property type="entry name" value="OMP_RagA_SusC"/>
    <property type="match status" value="1"/>
</dbReference>
<accession>A0A4Q7N672</accession>
<dbReference type="Gene3D" id="2.170.130.10">
    <property type="entry name" value="TonB-dependent receptor, plug domain"/>
    <property type="match status" value="1"/>
</dbReference>
<dbReference type="InterPro" id="IPR036942">
    <property type="entry name" value="Beta-barrel_TonB_sf"/>
</dbReference>
<evidence type="ECO:0000256" key="6">
    <source>
        <dbReference type="ARBA" id="ARBA00023237"/>
    </source>
</evidence>
<feature type="domain" description="TonB-dependent receptor plug" evidence="8">
    <location>
        <begin position="228"/>
        <end position="348"/>
    </location>
</feature>
<dbReference type="NCBIfam" id="TIGR04057">
    <property type="entry name" value="SusC_RagA_signa"/>
    <property type="match status" value="1"/>
</dbReference>
<dbReference type="Pfam" id="PF07715">
    <property type="entry name" value="Plug"/>
    <property type="match status" value="1"/>
</dbReference>
<evidence type="ECO:0000313" key="9">
    <source>
        <dbReference type="EMBL" id="RZS76573.1"/>
    </source>
</evidence>
<dbReference type="InterPro" id="IPR008969">
    <property type="entry name" value="CarboxyPept-like_regulatory"/>
</dbReference>
<protein>
    <submittedName>
        <fullName evidence="9">TonB-linked SusC/RagA family outer membrane protein</fullName>
    </submittedName>
</protein>
<evidence type="ECO:0000256" key="7">
    <source>
        <dbReference type="PROSITE-ProRule" id="PRU01360"/>
    </source>
</evidence>
<comment type="subcellular location">
    <subcellularLocation>
        <location evidence="1 7">Cell outer membrane</location>
        <topology evidence="1 7">Multi-pass membrane protein</topology>
    </subcellularLocation>
</comment>
<keyword evidence="2 7" id="KW-0813">Transport</keyword>
<dbReference type="Proteomes" id="UP000293874">
    <property type="component" value="Unassembled WGS sequence"/>
</dbReference>
<organism evidence="9 10">
    <name type="scientific">Pseudobacter ginsenosidimutans</name>
    <dbReference type="NCBI Taxonomy" id="661488"/>
    <lineage>
        <taxon>Bacteria</taxon>
        <taxon>Pseudomonadati</taxon>
        <taxon>Bacteroidota</taxon>
        <taxon>Chitinophagia</taxon>
        <taxon>Chitinophagales</taxon>
        <taxon>Chitinophagaceae</taxon>
        <taxon>Pseudobacter</taxon>
    </lineage>
</organism>
<dbReference type="OrthoDB" id="9768177at2"/>
<dbReference type="InterPro" id="IPR039426">
    <property type="entry name" value="TonB-dep_rcpt-like"/>
</dbReference>
<dbReference type="RefSeq" id="WP_130540868.1">
    <property type="nucleotide sequence ID" value="NZ_CP042431.1"/>
</dbReference>
<evidence type="ECO:0000256" key="2">
    <source>
        <dbReference type="ARBA" id="ARBA00022448"/>
    </source>
</evidence>
<dbReference type="Gene3D" id="2.60.40.1120">
    <property type="entry name" value="Carboxypeptidase-like, regulatory domain"/>
    <property type="match status" value="1"/>
</dbReference>
<proteinExistence type="inferred from homology"/>
<evidence type="ECO:0000256" key="1">
    <source>
        <dbReference type="ARBA" id="ARBA00004571"/>
    </source>
</evidence>
<dbReference type="PROSITE" id="PS52016">
    <property type="entry name" value="TONB_DEPENDENT_REC_3"/>
    <property type="match status" value="1"/>
</dbReference>
<gene>
    <name evidence="9" type="ORF">EV199_2459</name>
</gene>
<evidence type="ECO:0000256" key="5">
    <source>
        <dbReference type="ARBA" id="ARBA00023136"/>
    </source>
</evidence>
<keyword evidence="3 7" id="KW-1134">Transmembrane beta strand</keyword>
<dbReference type="InterPro" id="IPR023997">
    <property type="entry name" value="TonB-dep_OMP_SusC/RagA_CS"/>
</dbReference>
<evidence type="ECO:0000259" key="8">
    <source>
        <dbReference type="Pfam" id="PF07715"/>
    </source>
</evidence>
<evidence type="ECO:0000256" key="3">
    <source>
        <dbReference type="ARBA" id="ARBA00022452"/>
    </source>
</evidence>
<dbReference type="Pfam" id="PF13715">
    <property type="entry name" value="CarbopepD_reg_2"/>
    <property type="match status" value="1"/>
</dbReference>
<dbReference type="AlphaFoldDB" id="A0A4Q7N672"/>
<dbReference type="SUPFAM" id="SSF49464">
    <property type="entry name" value="Carboxypeptidase regulatory domain-like"/>
    <property type="match status" value="1"/>
</dbReference>
<keyword evidence="5 7" id="KW-0472">Membrane</keyword>
<keyword evidence="4 7" id="KW-0812">Transmembrane</keyword>
<dbReference type="InterPro" id="IPR023996">
    <property type="entry name" value="TonB-dep_OMP_SusC/RagA"/>
</dbReference>
<dbReference type="EMBL" id="SGXA01000001">
    <property type="protein sequence ID" value="RZS76573.1"/>
    <property type="molecule type" value="Genomic_DNA"/>
</dbReference>
<dbReference type="InterPro" id="IPR012910">
    <property type="entry name" value="Plug_dom"/>
</dbReference>
<evidence type="ECO:0000313" key="10">
    <source>
        <dbReference type="Proteomes" id="UP000293874"/>
    </source>
</evidence>
<dbReference type="InterPro" id="IPR037066">
    <property type="entry name" value="Plug_dom_sf"/>
</dbReference>
<sequence>MQIKALCDQAAIVWRGLGTKTILKTMKLTAFFMLAFSLTISARGLSQTVTLSGKEIPLKKIFAEIEKQTGYFVVWSKDQISQSKPVDVQASKQPLESFIKQVLKDQPLEYTIENQTIFIRQKKSPPAKNHLSITVAADPVTGYVKDSDGEPLTGATVTIKGTSTSVATGIKGYFMINAQPGQTLVFSFVGYETREQKVGSGEMMVVLSASANALDEMVIVGYGTAVRRSNTGTVATVKNKDIVSQPVADPLAALQGRVAGLFVSTSSGFRGSNFTVRLRGQNSIGGGNDPLYIIDGVPFFSESIDQFTSAGGNQSPLASINPSDIERIDVLKDADATAIYGSRGANGVILITTRKGKTGKTQFDFNIYTGASKVVNKVDMLSTPEYVALRKEAFANDGETPDDQNAPDLVLWDQNKTTDWQDMIIGNTAKLTQVQASVSGGNEQTRFLLSTSYRHETTVLPNDLPFHRGAVYLNLDHSSVDKKFNITTSVSYSGIKDRSLASDVTSFYNFAPNYPVYDDEGKFYWYRNAQNPIAYLQRRNTNKTKNLVANSVIRYTVLPGLNVKTRLGLTQTNMDQMQVYPKVVFNPESSIGSMTYFGNSEVSSYIIEPQVDYTRRIGEGKLQLLAGGSWQENTRQGKSFIADGFSSDALLEDIGSAGSVTVRTPTLYKKYNYNSFFGRATYNWKEKYIVNASFRRDGSTRFGPGYRFGNFGAVGAAWIFTEEDFFPDNNVISFGKLRASYGTTGNDQIDEYRYLETWKSTSFAYDGVSGIYPSRLANPLFRWEENKKLEASLELGFLNDRILLTTNFYRNISGNQLVDFALTPQVGFTEMTANFPATVLNTGWEFELNSTNISNKDLTWKTELNLTVNKNKLKEFPDLESSTYKDLYVLGQSLTIVRGFQFNRIDPQTGLPEFEDIDKSGDISDPDDFVILGKTMPDYFGGFRNTFTYKGFELDFLFQFVKQDGRNINYGYLSNQPGALENMTVDALNRWRKPGDIVNLPKASLTTDGADYRTYRLSSAMWGDASYIRLKNLSLRYDLSKLVKRYKLNNLSVYVLGQNLITITSYDGFDPETQGLVMPPLRTITAGLQFTF</sequence>
<dbReference type="GO" id="GO:0009279">
    <property type="term" value="C:cell outer membrane"/>
    <property type="evidence" value="ECO:0007669"/>
    <property type="project" value="UniProtKB-SubCell"/>
</dbReference>